<dbReference type="CDD" id="cd13903">
    <property type="entry name" value="CuRO_3_Tv-LCC_like"/>
    <property type="match status" value="1"/>
</dbReference>
<feature type="chain" id="PRO_5034003285" description="Laccase" evidence="7">
    <location>
        <begin position="25"/>
        <end position="544"/>
    </location>
</feature>
<accession>A0A8H2ZYT4</accession>
<name>A0A8H2ZYT4_9AGAM</name>
<dbReference type="InterPro" id="IPR045087">
    <property type="entry name" value="Cu-oxidase_fam"/>
</dbReference>
<feature type="domain" description="Plastocyanin-like" evidence="8">
    <location>
        <begin position="183"/>
        <end position="333"/>
    </location>
</feature>
<feature type="domain" description="Plastocyanin-like" evidence="9">
    <location>
        <begin position="394"/>
        <end position="514"/>
    </location>
</feature>
<dbReference type="PROSITE" id="PS00080">
    <property type="entry name" value="MULTICOPPER_OXIDASE2"/>
    <property type="match status" value="1"/>
</dbReference>
<dbReference type="Pfam" id="PF07731">
    <property type="entry name" value="Cu-oxidase_2"/>
    <property type="match status" value="1"/>
</dbReference>
<reference evidence="10" key="1">
    <citation type="submission" date="2021-01" db="EMBL/GenBank/DDBJ databases">
        <authorList>
            <person name="Kaushik A."/>
        </authorList>
    </citation>
    <scope>NUCLEOTIDE SEQUENCE</scope>
    <source>
        <strain evidence="10">AG1-1B</strain>
    </source>
</reference>
<dbReference type="GO" id="GO:0005507">
    <property type="term" value="F:copper ion binding"/>
    <property type="evidence" value="ECO:0007669"/>
    <property type="project" value="InterPro"/>
</dbReference>
<dbReference type="PANTHER" id="PTHR11709:SF511">
    <property type="entry name" value="LACCASE"/>
    <property type="match status" value="1"/>
</dbReference>
<proteinExistence type="inferred from homology"/>
<gene>
    <name evidence="10" type="ORF">RDB_LOCUS17792</name>
</gene>
<organism evidence="10 11">
    <name type="scientific">Rhizoctonia solani</name>
    <dbReference type="NCBI Taxonomy" id="456999"/>
    <lineage>
        <taxon>Eukaryota</taxon>
        <taxon>Fungi</taxon>
        <taxon>Dikarya</taxon>
        <taxon>Basidiomycota</taxon>
        <taxon>Agaricomycotina</taxon>
        <taxon>Agaricomycetes</taxon>
        <taxon>Cantharellales</taxon>
        <taxon>Ceratobasidiaceae</taxon>
        <taxon>Rhizoctonia</taxon>
    </lineage>
</organism>
<keyword evidence="5 7" id="KW-0732">Signal</keyword>
<dbReference type="InterPro" id="IPR008972">
    <property type="entry name" value="Cupredoxin"/>
</dbReference>
<dbReference type="FunFam" id="2.60.40.420:FF:000045">
    <property type="entry name" value="Laccase 2"/>
    <property type="match status" value="1"/>
</dbReference>
<dbReference type="PROSITE" id="PS00079">
    <property type="entry name" value="MULTICOPPER_OXIDASE1"/>
    <property type="match status" value="1"/>
</dbReference>
<evidence type="ECO:0000259" key="8">
    <source>
        <dbReference type="Pfam" id="PF00394"/>
    </source>
</evidence>
<evidence type="ECO:0000313" key="11">
    <source>
        <dbReference type="Proteomes" id="UP000663826"/>
    </source>
</evidence>
<dbReference type="SUPFAM" id="SSF49503">
    <property type="entry name" value="Cupredoxins"/>
    <property type="match status" value="3"/>
</dbReference>
<sequence length="544" mass="59039">SHSTVHTMISSLALLALGARCVSGAFVDYTLNIVNTQISPDGFPRKASLVNGVFPGTVLFANKGDILRNTVVNQLTDPSMRRSTTIVGFGNFQTLLFTNTGDSIGTVCSSRPLPMKTGPHLSLSAPLPLTQHTNMSSHFETKPGPIGKYHSHLGSQYVDGVRSAIVIYDANDPHKSLYDVDNESTVIQLSDWYHTPAPALGEEYFESGKEPVPDSGLINGRGRYKGGPAAPWSVFNVQKGKRYRFRVVNNGALGYYTFQIDGHPLKIIEADGIAHQPYTVNSLDIHPGERYSIVVEANQTVGNYWIRAPITARRSSNTLDPELVKAVLRYEGAPTRDPTTSKSSGLKLDQNLLKPVENPGAPGGSAPADVVIDLKYGGVSGGETGWQVNDSQYKPPTLPTLLRILSNNATTNSDFARSENTIVLPFDKVIELQIHGSSNGFLHPWHLHGHAFDIVENGGPVNYINPPRKDVVPVGGGTARIRFKTDNPGPWFLHCHIDWHLEAGLAVVFAEAPNEQRTGPLAIQPSPGWSELCPKYAALPPALQ</sequence>
<evidence type="ECO:0000313" key="10">
    <source>
        <dbReference type="EMBL" id="CAE6375112.1"/>
    </source>
</evidence>
<dbReference type="PANTHER" id="PTHR11709">
    <property type="entry name" value="MULTI-COPPER OXIDASE"/>
    <property type="match status" value="1"/>
</dbReference>
<evidence type="ECO:0000256" key="7">
    <source>
        <dbReference type="SAM" id="SignalP"/>
    </source>
</evidence>
<evidence type="ECO:0000256" key="3">
    <source>
        <dbReference type="ARBA" id="ARBA00011738"/>
    </source>
</evidence>
<evidence type="ECO:0000256" key="2">
    <source>
        <dbReference type="ARBA" id="ARBA00010609"/>
    </source>
</evidence>
<evidence type="ECO:0000259" key="9">
    <source>
        <dbReference type="Pfam" id="PF07731"/>
    </source>
</evidence>
<dbReference type="InterPro" id="IPR011706">
    <property type="entry name" value="Cu-oxidase_C"/>
</dbReference>
<dbReference type="GO" id="GO:0016491">
    <property type="term" value="F:oxidoreductase activity"/>
    <property type="evidence" value="ECO:0007669"/>
    <property type="project" value="UniProtKB-KW"/>
</dbReference>
<evidence type="ECO:0000256" key="1">
    <source>
        <dbReference type="ARBA" id="ARBA00002075"/>
    </source>
</evidence>
<protein>
    <recommendedName>
        <fullName evidence="12">Laccase</fullName>
    </recommendedName>
</protein>
<feature type="signal peptide" evidence="7">
    <location>
        <begin position="1"/>
        <end position="24"/>
    </location>
</feature>
<dbReference type="Pfam" id="PF00394">
    <property type="entry name" value="Cu-oxidase"/>
    <property type="match status" value="1"/>
</dbReference>
<dbReference type="InterPro" id="IPR033138">
    <property type="entry name" value="Cu_oxidase_CS"/>
</dbReference>
<comment type="similarity">
    <text evidence="2">Belongs to the multicopper oxidase family.</text>
</comment>
<comment type="function">
    <text evidence="1">Lignin degradation and detoxification of lignin-derived products.</text>
</comment>
<dbReference type="Gene3D" id="2.60.40.420">
    <property type="entry name" value="Cupredoxins - blue copper proteins"/>
    <property type="match status" value="3"/>
</dbReference>
<dbReference type="AlphaFoldDB" id="A0A8H2ZYT4"/>
<feature type="non-terminal residue" evidence="10">
    <location>
        <position position="1"/>
    </location>
</feature>
<dbReference type="EMBL" id="CAJMWQ010000748">
    <property type="protein sequence ID" value="CAE6375112.1"/>
    <property type="molecule type" value="Genomic_DNA"/>
</dbReference>
<comment type="caution">
    <text evidence="10">The sequence shown here is derived from an EMBL/GenBank/DDBJ whole genome shotgun (WGS) entry which is preliminary data.</text>
</comment>
<comment type="subunit">
    <text evidence="3">Homodimer.</text>
</comment>
<evidence type="ECO:0008006" key="12">
    <source>
        <dbReference type="Google" id="ProtNLM"/>
    </source>
</evidence>
<evidence type="ECO:0000256" key="4">
    <source>
        <dbReference type="ARBA" id="ARBA00022723"/>
    </source>
</evidence>
<dbReference type="InterPro" id="IPR002355">
    <property type="entry name" value="Cu_oxidase_Cu_BS"/>
</dbReference>
<keyword evidence="6" id="KW-0560">Oxidoreductase</keyword>
<keyword evidence="4" id="KW-0479">Metal-binding</keyword>
<dbReference type="InterPro" id="IPR001117">
    <property type="entry name" value="Cu-oxidase_2nd"/>
</dbReference>
<evidence type="ECO:0000256" key="5">
    <source>
        <dbReference type="ARBA" id="ARBA00022729"/>
    </source>
</evidence>
<evidence type="ECO:0000256" key="6">
    <source>
        <dbReference type="ARBA" id="ARBA00023002"/>
    </source>
</evidence>
<dbReference type="Proteomes" id="UP000663826">
    <property type="component" value="Unassembled WGS sequence"/>
</dbReference>